<dbReference type="AlphaFoldDB" id="W4VC26"/>
<dbReference type="GO" id="GO:0006508">
    <property type="term" value="P:proteolysis"/>
    <property type="evidence" value="ECO:0007669"/>
    <property type="project" value="UniProtKB-KW"/>
</dbReference>
<evidence type="ECO:0000313" key="1">
    <source>
        <dbReference type="EMBL" id="GAE90751.1"/>
    </source>
</evidence>
<dbReference type="PIRSF" id="PIRSF011575">
    <property type="entry name" value="YabG"/>
    <property type="match status" value="1"/>
</dbReference>
<name>W4VC26_9FIRM</name>
<keyword evidence="1" id="KW-0378">Hydrolase</keyword>
<gene>
    <name evidence="1" type="ORF">JCM21531_4388</name>
</gene>
<dbReference type="OrthoDB" id="9785306at2"/>
<sequence length="271" mass="30311">MSILNIGDIVTRKSYGQDIYFTVVDIQSKDSLKPVYVLEGLFYRIIVDAYDDDLVKKDPRSANLNLRMDLTRARSNAYRAMPSGRCFLFGKPRQKPGKVLHIDSSESYLRMCKNLYREAGITSREYLAAESEQPNIIRRALMETKPDILVVTGHDSLKKGANPALIDSYRNSKYFIECVKEARKYQPDYDKLCIFAGACQSYFEAIMQAGANFASSPGRININALDPAIVSEKVALTNKENYVTPEEVSKLTVSGSKGVGGIKTRGHLTVL</sequence>
<dbReference type="Pfam" id="PF05582">
    <property type="entry name" value="Peptidase_U57"/>
    <property type="match status" value="1"/>
</dbReference>
<evidence type="ECO:0000313" key="2">
    <source>
        <dbReference type="Proteomes" id="UP000019109"/>
    </source>
</evidence>
<keyword evidence="2" id="KW-1185">Reference proteome</keyword>
<keyword evidence="1" id="KW-0645">Protease</keyword>
<organism evidence="1 2">
    <name type="scientific">Acetivibrio straminisolvens JCM 21531</name>
    <dbReference type="NCBI Taxonomy" id="1294263"/>
    <lineage>
        <taxon>Bacteria</taxon>
        <taxon>Bacillati</taxon>
        <taxon>Bacillota</taxon>
        <taxon>Clostridia</taxon>
        <taxon>Eubacteriales</taxon>
        <taxon>Oscillospiraceae</taxon>
        <taxon>Acetivibrio</taxon>
    </lineage>
</organism>
<dbReference type="Proteomes" id="UP000019109">
    <property type="component" value="Unassembled WGS sequence"/>
</dbReference>
<dbReference type="EMBL" id="BAVR01000090">
    <property type="protein sequence ID" value="GAE90751.1"/>
    <property type="molecule type" value="Genomic_DNA"/>
</dbReference>
<reference evidence="1" key="1">
    <citation type="journal article" date="2014" name="Genome Announc.">
        <title>Draft Genome Sequence of Clostridium straminisolvens Strain JCM 21531T, Isolated from a Cellulose-Degrading Bacterial Community.</title>
        <authorList>
            <person name="Yuki M."/>
            <person name="Oshima K."/>
            <person name="Suda W."/>
            <person name="Sakamoto M."/>
            <person name="Kitamura K."/>
            <person name="Iida T."/>
            <person name="Hattori M."/>
            <person name="Ohkuma M."/>
        </authorList>
    </citation>
    <scope>NUCLEOTIDE SEQUENCE [LARGE SCALE GENOMIC DNA]</scope>
    <source>
        <strain evidence="1">JCM 21531</strain>
    </source>
</reference>
<comment type="caution">
    <text evidence="1">The sequence shown here is derived from an EMBL/GenBank/DDBJ whole genome shotgun (WGS) entry which is preliminary data.</text>
</comment>
<dbReference type="GO" id="GO:0008233">
    <property type="term" value="F:peptidase activity"/>
    <property type="evidence" value="ECO:0007669"/>
    <property type="project" value="UniProtKB-KW"/>
</dbReference>
<accession>W4VC26</accession>
<dbReference type="InterPro" id="IPR008764">
    <property type="entry name" value="Peptidase_U57"/>
</dbReference>
<proteinExistence type="predicted"/>
<protein>
    <submittedName>
        <fullName evidence="1">Sporulation-specific protease YabG</fullName>
    </submittedName>
</protein>
<dbReference type="STRING" id="1294263.JCM21531_4388"/>
<dbReference type="RefSeq" id="WP_038291299.1">
    <property type="nucleotide sequence ID" value="NZ_BAVR01000090.1"/>
</dbReference>